<dbReference type="CDD" id="cd12148">
    <property type="entry name" value="fungal_TF_MHR"/>
    <property type="match status" value="1"/>
</dbReference>
<accession>A0ABR3K0W6</accession>
<feature type="domain" description="Xylanolytic transcriptional activator regulatory" evidence="4">
    <location>
        <begin position="461"/>
        <end position="534"/>
    </location>
</feature>
<organism evidence="5 6">
    <name type="scientific">Hohenbuehelia grisea</name>
    <dbReference type="NCBI Taxonomy" id="104357"/>
    <lineage>
        <taxon>Eukaryota</taxon>
        <taxon>Fungi</taxon>
        <taxon>Dikarya</taxon>
        <taxon>Basidiomycota</taxon>
        <taxon>Agaricomycotina</taxon>
        <taxon>Agaricomycetes</taxon>
        <taxon>Agaricomycetidae</taxon>
        <taxon>Agaricales</taxon>
        <taxon>Pleurotineae</taxon>
        <taxon>Pleurotaceae</taxon>
        <taxon>Hohenbuehelia</taxon>
    </lineage>
</organism>
<evidence type="ECO:0000259" key="4">
    <source>
        <dbReference type="SMART" id="SM00906"/>
    </source>
</evidence>
<feature type="region of interest" description="Disordered" evidence="3">
    <location>
        <begin position="284"/>
        <end position="303"/>
    </location>
</feature>
<name>A0ABR3K0W6_9AGAR</name>
<sequence>MSESHATPPNSTIIVTPMPDSILTVALDESRDALPPPRPLKRQRKPHNADTHTPPPHDVNQYNQAPAQLDHIFIADGIANKKGAKKVHTTFVRRMSEAKTASEYKDSIATGRFRVRRAKSEGAQRYVQKVSSSPGKVHALTIFLPCTRNRNFAPSSTFAAPPPFILANTEQLHSKIIEMSDRIRHLEEALEALQATCSSEPHPLLANPDWLNIKSAMGLYGGTQTGSSGDKLHIPTTGGTGANGAGVNGHSDGHGRGHSSMSPGSEEEKHDIRRMDVDTSVTPERDARMTNGQQHHHTPDYSSEVMRLSERFPLSETVSPEPNPRLREYIRGQLPSREEAAHLWEQARSNALWQYNPHPNETFLPNLLHHVYTSSIPDLCPRRLALLLMILAVGSLVDLTQPPTSPCAEGVVAERFHHLARAALCEIPVMEETNTDTITALFYEIWYLLVFSDKKKAAGYAFGLMGLTARLAQSIGLHREGSKSKMIPEEVEKRRSLFWELMYLDARLSLSLGRPPSLFLNHVDCKRPSYQPDEGCDPAESLHYFQEWKHSSYITCLSPVLEVVSSPPSALNYEVVIDLDRRIRDFTVPPPLRSGETQSRQLMMQKASLSTALEAVLLQLHRTFFTRALSGPERAFNRRHPFAPSVVAVFLSASRMIATVEALFRHEPALTARILAFWSNAFSAAPHFSWWFAGTANGDPFDCYWMLS</sequence>
<feature type="region of interest" description="Disordered" evidence="3">
    <location>
        <begin position="31"/>
        <end position="60"/>
    </location>
</feature>
<evidence type="ECO:0000256" key="1">
    <source>
        <dbReference type="ARBA" id="ARBA00004123"/>
    </source>
</evidence>
<reference evidence="6" key="1">
    <citation type="submission" date="2024-06" db="EMBL/GenBank/DDBJ databases">
        <title>Multi-omics analyses provide insights into the biosynthesis of the anticancer antibiotic pleurotin in Hohenbuehelia grisea.</title>
        <authorList>
            <person name="Weaver J.A."/>
            <person name="Alberti F."/>
        </authorList>
    </citation>
    <scope>NUCLEOTIDE SEQUENCE [LARGE SCALE GENOMIC DNA]</scope>
    <source>
        <strain evidence="6">T-177</strain>
    </source>
</reference>
<dbReference type="PANTHER" id="PTHR31001:SF56">
    <property type="entry name" value="ZN(2)-C6 FUNGAL-TYPE DOMAIN-CONTAINING PROTEIN"/>
    <property type="match status" value="1"/>
</dbReference>
<keyword evidence="2" id="KW-0539">Nucleus</keyword>
<dbReference type="InterPro" id="IPR050613">
    <property type="entry name" value="Sec_Metabolite_Reg"/>
</dbReference>
<evidence type="ECO:0000256" key="3">
    <source>
        <dbReference type="SAM" id="MobiDB-lite"/>
    </source>
</evidence>
<proteinExistence type="predicted"/>
<protein>
    <recommendedName>
        <fullName evidence="4">Xylanolytic transcriptional activator regulatory domain-containing protein</fullName>
    </recommendedName>
</protein>
<evidence type="ECO:0000313" key="6">
    <source>
        <dbReference type="Proteomes" id="UP001556367"/>
    </source>
</evidence>
<dbReference type="Pfam" id="PF04082">
    <property type="entry name" value="Fungal_trans"/>
    <property type="match status" value="1"/>
</dbReference>
<feature type="compositionally biased region" description="Gly residues" evidence="3">
    <location>
        <begin position="238"/>
        <end position="247"/>
    </location>
</feature>
<feature type="region of interest" description="Disordered" evidence="3">
    <location>
        <begin position="235"/>
        <end position="272"/>
    </location>
</feature>
<evidence type="ECO:0000313" key="5">
    <source>
        <dbReference type="EMBL" id="KAL0961371.1"/>
    </source>
</evidence>
<gene>
    <name evidence="5" type="ORF">HGRIS_006327</name>
</gene>
<dbReference type="SMART" id="SM00906">
    <property type="entry name" value="Fungal_trans"/>
    <property type="match status" value="1"/>
</dbReference>
<dbReference type="InterPro" id="IPR007219">
    <property type="entry name" value="XnlR_reg_dom"/>
</dbReference>
<comment type="caution">
    <text evidence="5">The sequence shown here is derived from an EMBL/GenBank/DDBJ whole genome shotgun (WGS) entry which is preliminary data.</text>
</comment>
<dbReference type="Proteomes" id="UP001556367">
    <property type="component" value="Unassembled WGS sequence"/>
</dbReference>
<dbReference type="PANTHER" id="PTHR31001">
    <property type="entry name" value="UNCHARACTERIZED TRANSCRIPTIONAL REGULATORY PROTEIN"/>
    <property type="match status" value="1"/>
</dbReference>
<comment type="subcellular location">
    <subcellularLocation>
        <location evidence="1">Nucleus</location>
    </subcellularLocation>
</comment>
<keyword evidence="6" id="KW-1185">Reference proteome</keyword>
<dbReference type="EMBL" id="JASNQZ010000001">
    <property type="protein sequence ID" value="KAL0961371.1"/>
    <property type="molecule type" value="Genomic_DNA"/>
</dbReference>
<evidence type="ECO:0000256" key="2">
    <source>
        <dbReference type="ARBA" id="ARBA00023242"/>
    </source>
</evidence>